<evidence type="ECO:0000259" key="2">
    <source>
        <dbReference type="Pfam" id="PF01926"/>
    </source>
</evidence>
<protein>
    <submittedName>
        <fullName evidence="4">Uncharacterized protein</fullName>
    </submittedName>
</protein>
<feature type="domain" description="G" evidence="2">
    <location>
        <begin position="11"/>
        <end position="150"/>
    </location>
</feature>
<dbReference type="PANTHER" id="PTHR32046:SF12">
    <property type="entry name" value="AIG1-TYPE G DOMAIN-CONTAINING PROTEIN"/>
    <property type="match status" value="1"/>
</dbReference>
<sequence length="497" mass="57413">MGSTQKNEFTILLLGMTGAGKSTLINQLTNYFRGGDPQKLKIAIPTEYIKNVTEEFTHSEEDIDDPAKSKTRKCQPYSFINPKNDNDTFTFIDTPGLSDVSGNEQDEENIEQIINTVLDAKHLSAIAIVANGTEARSTSTMKKVLTQLSNNLPDNVINDNLLLILTKCRKNSASLKGDKYFAKPKEKFHMDNTAFCFDPQDLEDPETFSDTERDWKRSNYSIKKLLNVIKNMPSIPTTNFKEIQVIKITLKEEINKLSRNIDNIKETQNKLDESRKNKEIAFNIKKMFLHYIENDVTYTKKLVDVGYKNTYCSHHMDEGIICHKNCEVDQVDQNTDDLRKCQNMESGFCKICKCGYERHFQMNKELKAELPTKDAETQLIYKRKEFEKAIHDYQTHNSEAIGHEEDLLRLDSEVDGSYNCISEHCQELRKICSRFSFVNELQANIDIMKRCAATIKDSERKKKPESFITKLEQLINDQSFQSENNSNYQEYQEFNCN</sequence>
<dbReference type="OrthoDB" id="2430355at2759"/>
<dbReference type="EMBL" id="QKWP01000433">
    <property type="protein sequence ID" value="RIB20158.1"/>
    <property type="molecule type" value="Genomic_DNA"/>
</dbReference>
<dbReference type="Proteomes" id="UP000266673">
    <property type="component" value="Unassembled WGS sequence"/>
</dbReference>
<keyword evidence="5" id="KW-1185">Reference proteome</keyword>
<name>A0A397VEE7_9GLOM</name>
<dbReference type="Gene3D" id="3.40.50.300">
    <property type="entry name" value="P-loop containing nucleotide triphosphate hydrolases"/>
    <property type="match status" value="1"/>
</dbReference>
<dbReference type="SUPFAM" id="SSF52540">
    <property type="entry name" value="P-loop containing nucleoside triphosphate hydrolases"/>
    <property type="match status" value="2"/>
</dbReference>
<feature type="coiled-coil region" evidence="1">
    <location>
        <begin position="247"/>
        <end position="277"/>
    </location>
</feature>
<dbReference type="Pfam" id="PF26633">
    <property type="entry name" value="DUF8206"/>
    <property type="match status" value="1"/>
</dbReference>
<dbReference type="GO" id="GO:0005525">
    <property type="term" value="F:GTP binding"/>
    <property type="evidence" value="ECO:0007669"/>
    <property type="project" value="InterPro"/>
</dbReference>
<dbReference type="PANTHER" id="PTHR32046">
    <property type="entry name" value="G DOMAIN-CONTAINING PROTEIN"/>
    <property type="match status" value="1"/>
</dbReference>
<gene>
    <name evidence="4" type="ORF">C2G38_2035487</name>
</gene>
<evidence type="ECO:0000256" key="1">
    <source>
        <dbReference type="SAM" id="Coils"/>
    </source>
</evidence>
<keyword evidence="1" id="KW-0175">Coiled coil</keyword>
<accession>A0A397VEE7</accession>
<reference evidence="4 5" key="1">
    <citation type="submission" date="2018-06" db="EMBL/GenBank/DDBJ databases">
        <title>Comparative genomics reveals the genomic features of Rhizophagus irregularis, R. cerebriforme, R. diaphanum and Gigaspora rosea, and their symbiotic lifestyle signature.</title>
        <authorList>
            <person name="Morin E."/>
            <person name="San Clemente H."/>
            <person name="Chen E.C.H."/>
            <person name="De La Providencia I."/>
            <person name="Hainaut M."/>
            <person name="Kuo A."/>
            <person name="Kohler A."/>
            <person name="Murat C."/>
            <person name="Tang N."/>
            <person name="Roy S."/>
            <person name="Loubradou J."/>
            <person name="Henrissat B."/>
            <person name="Grigoriev I.V."/>
            <person name="Corradi N."/>
            <person name="Roux C."/>
            <person name="Martin F.M."/>
        </authorList>
    </citation>
    <scope>NUCLEOTIDE SEQUENCE [LARGE SCALE GENOMIC DNA]</scope>
    <source>
        <strain evidence="4 5">DAOM 194757</strain>
    </source>
</reference>
<evidence type="ECO:0000313" key="5">
    <source>
        <dbReference type="Proteomes" id="UP000266673"/>
    </source>
</evidence>
<comment type="caution">
    <text evidence="4">The sequence shown here is derived from an EMBL/GenBank/DDBJ whole genome shotgun (WGS) entry which is preliminary data.</text>
</comment>
<evidence type="ECO:0000259" key="3">
    <source>
        <dbReference type="Pfam" id="PF26633"/>
    </source>
</evidence>
<dbReference type="InterPro" id="IPR058519">
    <property type="entry name" value="DUF8206"/>
</dbReference>
<dbReference type="Pfam" id="PF01926">
    <property type="entry name" value="MMR_HSR1"/>
    <property type="match status" value="1"/>
</dbReference>
<dbReference type="InterPro" id="IPR027417">
    <property type="entry name" value="P-loop_NTPase"/>
</dbReference>
<dbReference type="AlphaFoldDB" id="A0A397VEE7"/>
<organism evidence="4 5">
    <name type="scientific">Gigaspora rosea</name>
    <dbReference type="NCBI Taxonomy" id="44941"/>
    <lineage>
        <taxon>Eukaryota</taxon>
        <taxon>Fungi</taxon>
        <taxon>Fungi incertae sedis</taxon>
        <taxon>Mucoromycota</taxon>
        <taxon>Glomeromycotina</taxon>
        <taxon>Glomeromycetes</taxon>
        <taxon>Diversisporales</taxon>
        <taxon>Gigasporaceae</taxon>
        <taxon>Gigaspora</taxon>
    </lineage>
</organism>
<feature type="domain" description="DUF8206" evidence="3">
    <location>
        <begin position="320"/>
        <end position="363"/>
    </location>
</feature>
<dbReference type="InterPro" id="IPR006073">
    <property type="entry name" value="GTP-bd"/>
</dbReference>
<evidence type="ECO:0000313" key="4">
    <source>
        <dbReference type="EMBL" id="RIB20158.1"/>
    </source>
</evidence>
<proteinExistence type="predicted"/>